<name>A0AAW9RI55_9GAMM</name>
<dbReference type="EMBL" id="JAZHOG010000006">
    <property type="protein sequence ID" value="MEJ8568055.1"/>
    <property type="molecule type" value="Genomic_DNA"/>
</dbReference>
<dbReference type="AlphaFoldDB" id="A0AAW9RI55"/>
<keyword evidence="2" id="KW-1185">Reference proteome</keyword>
<accession>A0AAW9RI55</accession>
<dbReference type="RefSeq" id="WP_354695378.1">
    <property type="nucleotide sequence ID" value="NZ_JAZHOG010000006.1"/>
</dbReference>
<dbReference type="Proteomes" id="UP001359886">
    <property type="component" value="Unassembled WGS sequence"/>
</dbReference>
<gene>
    <name evidence="1" type="ORF">V3330_10495</name>
</gene>
<evidence type="ECO:0000313" key="2">
    <source>
        <dbReference type="Proteomes" id="UP001359886"/>
    </source>
</evidence>
<proteinExistence type="predicted"/>
<protein>
    <submittedName>
        <fullName evidence="1">DUF3025 domain-containing protein</fullName>
    </submittedName>
</protein>
<organism evidence="1 2">
    <name type="scientific">Elongatibacter sediminis</name>
    <dbReference type="NCBI Taxonomy" id="3119006"/>
    <lineage>
        <taxon>Bacteria</taxon>
        <taxon>Pseudomonadati</taxon>
        <taxon>Pseudomonadota</taxon>
        <taxon>Gammaproteobacteria</taxon>
        <taxon>Chromatiales</taxon>
        <taxon>Wenzhouxiangellaceae</taxon>
        <taxon>Elongatibacter</taxon>
    </lineage>
</organism>
<sequence>MPDRYAGFDEPYWADYRDALRRGPPDGRAVLPAPEDLNACLPTGTVSGGGQPIRFVDADRLPNTDYERHIFETGEVSTRRNSWHDVFNALVWSRFPAVKAALNARHRAEIIAGMSPGDAGRRGPVRDALTLLDESGALVVTHRADVSGIMARHDWRTLFVDHRDRWRNDIAVFVVGHAVLEKFLDPYKAITAHAICLRIEPAPGRFARAELRQRVDRELAARIRSGLCLNSTAELQPLPLMGIPGWWPRPEQDGGFYADTQVFRPATGKRNPLIIELE</sequence>
<dbReference type="InterPro" id="IPR021390">
    <property type="entry name" value="DUF3025"/>
</dbReference>
<evidence type="ECO:0000313" key="1">
    <source>
        <dbReference type="EMBL" id="MEJ8568055.1"/>
    </source>
</evidence>
<dbReference type="Pfam" id="PF11227">
    <property type="entry name" value="DUF3025"/>
    <property type="match status" value="1"/>
</dbReference>
<reference evidence="1 2" key="1">
    <citation type="submission" date="2024-02" db="EMBL/GenBank/DDBJ databases">
        <title>A novel Wenzhouxiangellaceae bacterium, isolated from coastal sediments.</title>
        <authorList>
            <person name="Du Z.-J."/>
            <person name="Ye Y.-Q."/>
            <person name="Zhang X.-Y."/>
        </authorList>
    </citation>
    <scope>NUCLEOTIDE SEQUENCE [LARGE SCALE GENOMIC DNA]</scope>
    <source>
        <strain evidence="1 2">CH-27</strain>
    </source>
</reference>
<comment type="caution">
    <text evidence="1">The sequence shown here is derived from an EMBL/GenBank/DDBJ whole genome shotgun (WGS) entry which is preliminary data.</text>
</comment>